<feature type="transmembrane region" description="Helical" evidence="1">
    <location>
        <begin position="237"/>
        <end position="257"/>
    </location>
</feature>
<feature type="transmembrane region" description="Helical" evidence="1">
    <location>
        <begin position="277"/>
        <end position="299"/>
    </location>
</feature>
<evidence type="ECO:0000256" key="1">
    <source>
        <dbReference type="SAM" id="Phobius"/>
    </source>
</evidence>
<keyword evidence="1" id="KW-0472">Membrane</keyword>
<name>A0A918DII5_9ACTN</name>
<dbReference type="InterPro" id="IPR007349">
    <property type="entry name" value="DUF418"/>
</dbReference>
<feature type="transmembrane region" description="Helical" evidence="1">
    <location>
        <begin position="352"/>
        <end position="371"/>
    </location>
</feature>
<dbReference type="AlphaFoldDB" id="A0A918DII5"/>
<gene>
    <name evidence="3" type="ORF">GCM10012289_28490</name>
</gene>
<dbReference type="EMBL" id="BMNH01000006">
    <property type="protein sequence ID" value="GGO68820.1"/>
    <property type="molecule type" value="Genomic_DNA"/>
</dbReference>
<keyword evidence="4" id="KW-1185">Reference proteome</keyword>
<proteinExistence type="predicted"/>
<organism evidence="3 4">
    <name type="scientific">Nonomuraea cavernae</name>
    <dbReference type="NCBI Taxonomy" id="2045107"/>
    <lineage>
        <taxon>Bacteria</taxon>
        <taxon>Bacillati</taxon>
        <taxon>Actinomycetota</taxon>
        <taxon>Actinomycetes</taxon>
        <taxon>Streptosporangiales</taxon>
        <taxon>Streptosporangiaceae</taxon>
        <taxon>Nonomuraea</taxon>
    </lineage>
</organism>
<evidence type="ECO:0000313" key="4">
    <source>
        <dbReference type="Proteomes" id="UP000646523"/>
    </source>
</evidence>
<dbReference type="Pfam" id="PF04235">
    <property type="entry name" value="DUF418"/>
    <property type="match status" value="1"/>
</dbReference>
<feature type="domain" description="DUF418" evidence="2">
    <location>
        <begin position="223"/>
        <end position="390"/>
    </location>
</feature>
<dbReference type="PANTHER" id="PTHR30590">
    <property type="entry name" value="INNER MEMBRANE PROTEIN"/>
    <property type="match status" value="1"/>
</dbReference>
<dbReference type="Proteomes" id="UP000646523">
    <property type="component" value="Unassembled WGS sequence"/>
</dbReference>
<evidence type="ECO:0000259" key="2">
    <source>
        <dbReference type="Pfam" id="PF04235"/>
    </source>
</evidence>
<keyword evidence="1" id="KW-1133">Transmembrane helix</keyword>
<sequence length="410" mass="43519">MSISAPAPARGAVPLTQRSPAPDLARGFMLLLIAVAHAHMYLSGHPVGWRGYTLDGTALDRLVAGVQILLVDGRALPMFAALFGYGLVQLAHRRLASGEGWPEVRRVLRRRSLWLLAFGFCHALLLFFGDILGAYGLAGLVFIGFIRRSDRALAWAAGVGAVLHVVVVALLGMLTLNAGKGDTPAAMADPVAAMVMRLIGWSGMTPTFFLVSVVPPFMLGIWAARRRLLEEPEAHRAPLTRIAVAGTAISVVGGLPLTLADTRLWTPGDELSVSAYALHSVTGIAGGLAYAALVGLVVARRERAGRRSGAVTQALAACGQWSLTCYLLQSVVFVALFAPYLGGLSTRVGDAAASGIAVLTWLGTVVLAALLSRTGRRGPAETALRRLTYRRVRHARPSHPQRPGRDHHPG</sequence>
<feature type="transmembrane region" description="Helical" evidence="1">
    <location>
        <begin position="113"/>
        <end position="146"/>
    </location>
</feature>
<dbReference type="InterPro" id="IPR052529">
    <property type="entry name" value="Bact_Transport_Assoc"/>
</dbReference>
<feature type="transmembrane region" description="Helical" evidence="1">
    <location>
        <begin position="62"/>
        <end position="88"/>
    </location>
</feature>
<feature type="transmembrane region" description="Helical" evidence="1">
    <location>
        <begin position="320"/>
        <end position="340"/>
    </location>
</feature>
<accession>A0A918DII5</accession>
<feature type="transmembrane region" description="Helical" evidence="1">
    <location>
        <begin position="207"/>
        <end position="225"/>
    </location>
</feature>
<protein>
    <recommendedName>
        <fullName evidence="2">DUF418 domain-containing protein</fullName>
    </recommendedName>
</protein>
<feature type="transmembrane region" description="Helical" evidence="1">
    <location>
        <begin position="152"/>
        <end position="176"/>
    </location>
</feature>
<feature type="transmembrane region" description="Helical" evidence="1">
    <location>
        <begin position="24"/>
        <end position="42"/>
    </location>
</feature>
<dbReference type="RefSeq" id="WP_189124536.1">
    <property type="nucleotide sequence ID" value="NZ_BMNH01000006.1"/>
</dbReference>
<reference evidence="3" key="1">
    <citation type="journal article" date="2014" name="Int. J. Syst. Evol. Microbiol.">
        <title>Complete genome sequence of Corynebacterium casei LMG S-19264T (=DSM 44701T), isolated from a smear-ripened cheese.</title>
        <authorList>
            <consortium name="US DOE Joint Genome Institute (JGI-PGF)"/>
            <person name="Walter F."/>
            <person name="Albersmeier A."/>
            <person name="Kalinowski J."/>
            <person name="Ruckert C."/>
        </authorList>
    </citation>
    <scope>NUCLEOTIDE SEQUENCE</scope>
    <source>
        <strain evidence="3">CGMCC 4.7368</strain>
    </source>
</reference>
<keyword evidence="1" id="KW-0812">Transmembrane</keyword>
<comment type="caution">
    <text evidence="3">The sequence shown here is derived from an EMBL/GenBank/DDBJ whole genome shotgun (WGS) entry which is preliminary data.</text>
</comment>
<reference evidence="3" key="2">
    <citation type="submission" date="2020-09" db="EMBL/GenBank/DDBJ databases">
        <authorList>
            <person name="Sun Q."/>
            <person name="Zhou Y."/>
        </authorList>
    </citation>
    <scope>NUCLEOTIDE SEQUENCE</scope>
    <source>
        <strain evidence="3">CGMCC 4.7368</strain>
    </source>
</reference>
<evidence type="ECO:0000313" key="3">
    <source>
        <dbReference type="EMBL" id="GGO68820.1"/>
    </source>
</evidence>
<dbReference type="PANTHER" id="PTHR30590:SF2">
    <property type="entry name" value="INNER MEMBRANE PROTEIN"/>
    <property type="match status" value="1"/>
</dbReference>